<feature type="region of interest" description="Disordered" evidence="1">
    <location>
        <begin position="129"/>
        <end position="159"/>
    </location>
</feature>
<dbReference type="AlphaFoldDB" id="A0A4Z2H9H0"/>
<name>A0A4Z2H9H0_9TELE</name>
<gene>
    <name evidence="2" type="ORF">EYF80_027650</name>
</gene>
<evidence type="ECO:0000313" key="3">
    <source>
        <dbReference type="Proteomes" id="UP000314294"/>
    </source>
</evidence>
<evidence type="ECO:0000313" key="2">
    <source>
        <dbReference type="EMBL" id="TNN62160.1"/>
    </source>
</evidence>
<feature type="region of interest" description="Disordered" evidence="1">
    <location>
        <begin position="80"/>
        <end position="100"/>
    </location>
</feature>
<evidence type="ECO:0000256" key="1">
    <source>
        <dbReference type="SAM" id="MobiDB-lite"/>
    </source>
</evidence>
<dbReference type="EMBL" id="SRLO01000300">
    <property type="protein sequence ID" value="TNN62160.1"/>
    <property type="molecule type" value="Genomic_DNA"/>
</dbReference>
<accession>A0A4Z2H9H0</accession>
<reference evidence="2 3" key="1">
    <citation type="submission" date="2019-03" db="EMBL/GenBank/DDBJ databases">
        <title>First draft genome of Liparis tanakae, snailfish: a comprehensive survey of snailfish specific genes.</title>
        <authorList>
            <person name="Kim W."/>
            <person name="Song I."/>
            <person name="Jeong J.-H."/>
            <person name="Kim D."/>
            <person name="Kim S."/>
            <person name="Ryu S."/>
            <person name="Song J.Y."/>
            <person name="Lee S.K."/>
        </authorList>
    </citation>
    <scope>NUCLEOTIDE SEQUENCE [LARGE SCALE GENOMIC DNA]</scope>
    <source>
        <tissue evidence="2">Muscle</tissue>
    </source>
</reference>
<dbReference type="Proteomes" id="UP000314294">
    <property type="component" value="Unassembled WGS sequence"/>
</dbReference>
<keyword evidence="3" id="KW-1185">Reference proteome</keyword>
<sequence length="159" mass="17596">MSVCVHSGASCAGTIRSFLFGVSINRHLQALQESQRRRSIRGAEAISARCIDGAAARPPWRGGRFTRQSHAGRAETPDGLRLTHAGLRPTGCRSEGSADGIRELSNHDRCRENRRRRRRYRGPLYFLSYNRGGRTHRPGITTRRGTVALGSPPPPPKTK</sequence>
<comment type="caution">
    <text evidence="2">The sequence shown here is derived from an EMBL/GenBank/DDBJ whole genome shotgun (WGS) entry which is preliminary data.</text>
</comment>
<organism evidence="2 3">
    <name type="scientific">Liparis tanakae</name>
    <name type="common">Tanaka's snailfish</name>
    <dbReference type="NCBI Taxonomy" id="230148"/>
    <lineage>
        <taxon>Eukaryota</taxon>
        <taxon>Metazoa</taxon>
        <taxon>Chordata</taxon>
        <taxon>Craniata</taxon>
        <taxon>Vertebrata</taxon>
        <taxon>Euteleostomi</taxon>
        <taxon>Actinopterygii</taxon>
        <taxon>Neopterygii</taxon>
        <taxon>Teleostei</taxon>
        <taxon>Neoteleostei</taxon>
        <taxon>Acanthomorphata</taxon>
        <taxon>Eupercaria</taxon>
        <taxon>Perciformes</taxon>
        <taxon>Cottioidei</taxon>
        <taxon>Cottales</taxon>
        <taxon>Liparidae</taxon>
        <taxon>Liparis</taxon>
    </lineage>
</organism>
<protein>
    <submittedName>
        <fullName evidence="2">Uncharacterized protein</fullName>
    </submittedName>
</protein>
<proteinExistence type="predicted"/>